<dbReference type="RefSeq" id="WP_332902094.1">
    <property type="nucleotide sequence ID" value="NZ_JBAGLP010000117.1"/>
</dbReference>
<name>A0ABU7Z7S8_9MICO</name>
<feature type="chain" id="PRO_5046512733" evidence="2">
    <location>
        <begin position="22"/>
        <end position="454"/>
    </location>
</feature>
<sequence>MTTRSRAATALALALPLGLLAACGTSVEEPAAEGDPTAAETEDTADSVEGPTEVQSRTARIAVTYDGGIKVLDAMTLEEVGDVDLEGFNRLNPAGDGRHVAVSTTGGFRLLDTGTWGEGHGEHFHYYTASPELTDVTYEATKPGHVVSHDGTTAFFDDDTAHVDLVDSLEVAHADAEVEALELPEAHHGVAVPLSDGSILVSVGTEDERTGVAVLDHDGEEIAVYDDCPGVHGESVAQGEAVVVGCENGAVVHADGEFTAVDTPDDYSRIGNQAGSEASPVILGDYKTDPDAELERPTRVSLIDTRDASHQLVDLPGSYSFRSLARGDDGEALVLTTDGSLQVIDPESGEITASIPVVDSWEEPTDWQQPRPTVLALDGSVYVTDPANQQLHAVDLVEQEVWLTADLGVEANEISGVYGEPTAEHSEEEHGDEHSEEDHSEEDHADEGHEDHDH</sequence>
<dbReference type="EMBL" id="JBAGLP010000117">
    <property type="protein sequence ID" value="MEG3615452.1"/>
    <property type="molecule type" value="Genomic_DNA"/>
</dbReference>
<organism evidence="3 4">
    <name type="scientific">Isoptericola haloaureus</name>
    <dbReference type="NCBI Taxonomy" id="1542902"/>
    <lineage>
        <taxon>Bacteria</taxon>
        <taxon>Bacillati</taxon>
        <taxon>Actinomycetota</taxon>
        <taxon>Actinomycetes</taxon>
        <taxon>Micrococcales</taxon>
        <taxon>Promicromonosporaceae</taxon>
        <taxon>Isoptericola</taxon>
    </lineage>
</organism>
<evidence type="ECO:0000256" key="1">
    <source>
        <dbReference type="SAM" id="MobiDB-lite"/>
    </source>
</evidence>
<accession>A0ABU7Z7S8</accession>
<dbReference type="Proteomes" id="UP001310387">
    <property type="component" value="Unassembled WGS sequence"/>
</dbReference>
<evidence type="ECO:0000313" key="4">
    <source>
        <dbReference type="Proteomes" id="UP001310387"/>
    </source>
</evidence>
<dbReference type="SUPFAM" id="SSF50969">
    <property type="entry name" value="YVTN repeat-like/Quinoprotein amine dehydrogenase"/>
    <property type="match status" value="1"/>
</dbReference>
<dbReference type="PROSITE" id="PS51257">
    <property type="entry name" value="PROKAR_LIPOPROTEIN"/>
    <property type="match status" value="1"/>
</dbReference>
<proteinExistence type="predicted"/>
<reference evidence="3" key="1">
    <citation type="journal article" date="2024" name="Antonie Van Leeuwenhoek">
        <title>Isoptericola haloaureus sp. nov., a dimorphic actinobacterium isolated from mangrove sediments of southeast India, implicating biosaline agricultural significance through nitrogen fixation and salt tolerance genes.</title>
        <authorList>
            <person name="Prathaban M."/>
            <person name="Prathiviraj R."/>
            <person name="Ravichandran M."/>
            <person name="Natarajan S.D."/>
            <person name="Sobanaa M."/>
            <person name="Hari Krishna Kumar S."/>
            <person name="Chandrasekar V."/>
            <person name="Selvin J."/>
        </authorList>
    </citation>
    <scope>NUCLEOTIDE SEQUENCE</scope>
    <source>
        <strain evidence="3">MP1014</strain>
    </source>
</reference>
<feature type="region of interest" description="Disordered" evidence="1">
    <location>
        <begin position="28"/>
        <end position="55"/>
    </location>
</feature>
<dbReference type="InterPro" id="IPR047697">
    <property type="entry name" value="AztD-like"/>
</dbReference>
<dbReference type="InterPro" id="IPR011044">
    <property type="entry name" value="Quino_amine_DH_bsu"/>
</dbReference>
<evidence type="ECO:0000313" key="3">
    <source>
        <dbReference type="EMBL" id="MEG3615452.1"/>
    </source>
</evidence>
<dbReference type="NCBIfam" id="NF038015">
    <property type="entry name" value="AztD"/>
    <property type="match status" value="1"/>
</dbReference>
<dbReference type="Gene3D" id="2.130.10.10">
    <property type="entry name" value="YVTN repeat-like/Quinoprotein amine dehydrogenase"/>
    <property type="match status" value="1"/>
</dbReference>
<evidence type="ECO:0000256" key="2">
    <source>
        <dbReference type="SAM" id="SignalP"/>
    </source>
</evidence>
<comment type="caution">
    <text evidence="3">The sequence shown here is derived from an EMBL/GenBank/DDBJ whole genome shotgun (WGS) entry which is preliminary data.</text>
</comment>
<feature type="region of interest" description="Disordered" evidence="1">
    <location>
        <begin position="413"/>
        <end position="454"/>
    </location>
</feature>
<keyword evidence="4" id="KW-1185">Reference proteome</keyword>
<protein>
    <submittedName>
        <fullName evidence="3">Zinc metallochaperone AztD</fullName>
    </submittedName>
</protein>
<feature type="signal peptide" evidence="2">
    <location>
        <begin position="1"/>
        <end position="21"/>
    </location>
</feature>
<gene>
    <name evidence="3" type="primary">aztD</name>
    <name evidence="3" type="ORF">V5O49_09995</name>
</gene>
<feature type="compositionally biased region" description="Basic and acidic residues" evidence="1">
    <location>
        <begin position="422"/>
        <end position="437"/>
    </location>
</feature>
<reference evidence="3" key="2">
    <citation type="submission" date="2024-02" db="EMBL/GenBank/DDBJ databases">
        <authorList>
            <person name="Prathaban M."/>
            <person name="Mythili R."/>
            <person name="Sharmila Devi N."/>
            <person name="Sobanaa M."/>
            <person name="Prathiviraj R."/>
            <person name="Selvin J."/>
        </authorList>
    </citation>
    <scope>NUCLEOTIDE SEQUENCE</scope>
    <source>
        <strain evidence="3">MP1014</strain>
    </source>
</reference>
<keyword evidence="2" id="KW-0732">Signal</keyword>
<dbReference type="InterPro" id="IPR015943">
    <property type="entry name" value="WD40/YVTN_repeat-like_dom_sf"/>
</dbReference>